<gene>
    <name evidence="3" type="ORF">TRIP_D410001</name>
</gene>
<dbReference type="NCBIfam" id="TIGR03521">
    <property type="entry name" value="GldG"/>
    <property type="match status" value="1"/>
</dbReference>
<name>A0A653AFE1_9BACT</name>
<dbReference type="InterPro" id="IPR019196">
    <property type="entry name" value="ABC_transp_unknown"/>
</dbReference>
<keyword evidence="1" id="KW-0812">Transmembrane</keyword>
<dbReference type="InterPro" id="IPR019863">
    <property type="entry name" value="Motility-assoc_ABC-rel_GldG"/>
</dbReference>
<dbReference type="AlphaFoldDB" id="A0A653AFE1"/>
<feature type="transmembrane region" description="Helical" evidence="1">
    <location>
        <begin position="380"/>
        <end position="402"/>
    </location>
</feature>
<accession>A0A653AFE1</accession>
<sequence>MLLLKNLRGISGEENLNISIENLEFQLTDAIRQLTTTRISKIAFLEGHGELSEIETYDISKSLSKYFQIDRGVIGTDASILKDYKAVIIAKPMTAFSEKDKFVIDQYIMNGGRVLWLVDGVRISPKSFSSIGQSPALALDLNLNDMLFRYGVRINPVLLQDVQSTLIPMNVAPKGEKAHFELMPWIFSPLLLTSNEHVITRNIPPVKAPFSSAIEMVGEMKEMQRNFLIATSNNSHALQTPTDISLAEMPDLKDTKYFNMSYVPVGAVLEGKFPSVFANRMTPQEIINPPAIKKESEATRQIFIACADVIKNEVENQGDSIRALPLGFDRFMNQQFGNKEFILNAVLYLTDQDGWMKLRNRTIELRLLNKKAIMEERVKWQIINVILPFLILIGIGFLYQFLRKRKYAK</sequence>
<dbReference type="EMBL" id="UPXZ01000036">
    <property type="protein sequence ID" value="VBB46738.1"/>
    <property type="molecule type" value="Genomic_DNA"/>
</dbReference>
<protein>
    <submittedName>
        <fullName evidence="3">Gliding-associated putative ABC transporter substrate-binding component GldG</fullName>
    </submittedName>
</protein>
<evidence type="ECO:0000313" key="3">
    <source>
        <dbReference type="EMBL" id="VBB46738.1"/>
    </source>
</evidence>
<evidence type="ECO:0000256" key="1">
    <source>
        <dbReference type="SAM" id="Phobius"/>
    </source>
</evidence>
<dbReference type="Pfam" id="PF09822">
    <property type="entry name" value="ABC_transp_aux"/>
    <property type="match status" value="1"/>
</dbReference>
<organism evidence="3">
    <name type="scientific">uncultured Paludibacter sp</name>
    <dbReference type="NCBI Taxonomy" id="497635"/>
    <lineage>
        <taxon>Bacteria</taxon>
        <taxon>Pseudomonadati</taxon>
        <taxon>Bacteroidota</taxon>
        <taxon>Bacteroidia</taxon>
        <taxon>Bacteroidales</taxon>
        <taxon>Paludibacteraceae</taxon>
        <taxon>Paludibacter</taxon>
        <taxon>environmental samples</taxon>
    </lineage>
</organism>
<evidence type="ECO:0000259" key="2">
    <source>
        <dbReference type="Pfam" id="PF09822"/>
    </source>
</evidence>
<keyword evidence="1" id="KW-0472">Membrane</keyword>
<feature type="domain" description="ABC-type uncharacterised transport system" evidence="2">
    <location>
        <begin position="41"/>
        <end position="345"/>
    </location>
</feature>
<keyword evidence="1" id="KW-1133">Transmembrane helix</keyword>
<reference evidence="3" key="1">
    <citation type="submission" date="2018-07" db="EMBL/GenBank/DDBJ databases">
        <authorList>
            <consortium name="Genoscope - CEA"/>
            <person name="William W."/>
        </authorList>
    </citation>
    <scope>NUCLEOTIDE SEQUENCE</scope>
    <source>
        <strain evidence="3">IK1</strain>
    </source>
</reference>
<proteinExistence type="predicted"/>